<sequence length="166" mass="18044">MGLGPARGLVGDERGTAQFFLVSLGFRLPRLAAGRPPGLTLHGLGVAENSQSTSRTRHSVARLANPKQRAPRLPWPACLRGARLGYRSSPCDSWVLGLEKGTNASVLPPSRRGRIYACMFAALPVMVSEWVTPLPKEAPASIVEVIHNLVKPGAWQWKAKWVSLNF</sequence>
<reference evidence="1" key="2">
    <citation type="submission" date="2023-06" db="EMBL/GenBank/DDBJ databases">
        <authorList>
            <consortium name="Lawrence Berkeley National Laboratory"/>
            <person name="Haridas S."/>
            <person name="Hensen N."/>
            <person name="Bonometti L."/>
            <person name="Westerberg I."/>
            <person name="Brannstrom I.O."/>
            <person name="Guillou S."/>
            <person name="Cros-Aarteil S."/>
            <person name="Calhoun S."/>
            <person name="Kuo A."/>
            <person name="Mondo S."/>
            <person name="Pangilinan J."/>
            <person name="Riley R."/>
            <person name="Labutti K."/>
            <person name="Andreopoulos B."/>
            <person name="Lipzen A."/>
            <person name="Chen C."/>
            <person name="Yanf M."/>
            <person name="Daum C."/>
            <person name="Ng V."/>
            <person name="Clum A."/>
            <person name="Steindorff A."/>
            <person name="Ohm R."/>
            <person name="Martin F."/>
            <person name="Silar P."/>
            <person name="Natvig D."/>
            <person name="Lalanne C."/>
            <person name="Gautier V."/>
            <person name="Ament-Velasquez S.L."/>
            <person name="Kruys A."/>
            <person name="Hutchinson M.I."/>
            <person name="Powell A.J."/>
            <person name="Barry K."/>
            <person name="Miller A.N."/>
            <person name="Grigoriev I.V."/>
            <person name="Debuchy R."/>
            <person name="Gladieux P."/>
            <person name="Thoren M.H."/>
            <person name="Johannesson H."/>
        </authorList>
    </citation>
    <scope>NUCLEOTIDE SEQUENCE</scope>
    <source>
        <strain evidence="1">CBS 955.72</strain>
    </source>
</reference>
<accession>A0AAJ0MKF3</accession>
<reference evidence="1" key="1">
    <citation type="journal article" date="2023" name="Mol. Phylogenet. Evol.">
        <title>Genome-scale phylogeny and comparative genomics of the fungal order Sordariales.</title>
        <authorList>
            <person name="Hensen N."/>
            <person name="Bonometti L."/>
            <person name="Westerberg I."/>
            <person name="Brannstrom I.O."/>
            <person name="Guillou S."/>
            <person name="Cros-Aarteil S."/>
            <person name="Calhoun S."/>
            <person name="Haridas S."/>
            <person name="Kuo A."/>
            <person name="Mondo S."/>
            <person name="Pangilinan J."/>
            <person name="Riley R."/>
            <person name="LaButti K."/>
            <person name="Andreopoulos B."/>
            <person name="Lipzen A."/>
            <person name="Chen C."/>
            <person name="Yan M."/>
            <person name="Daum C."/>
            <person name="Ng V."/>
            <person name="Clum A."/>
            <person name="Steindorff A."/>
            <person name="Ohm R.A."/>
            <person name="Martin F."/>
            <person name="Silar P."/>
            <person name="Natvig D.O."/>
            <person name="Lalanne C."/>
            <person name="Gautier V."/>
            <person name="Ament-Velasquez S.L."/>
            <person name="Kruys A."/>
            <person name="Hutchinson M.I."/>
            <person name="Powell A.J."/>
            <person name="Barry K."/>
            <person name="Miller A.N."/>
            <person name="Grigoriev I.V."/>
            <person name="Debuchy R."/>
            <person name="Gladieux P."/>
            <person name="Hiltunen Thoren M."/>
            <person name="Johannesson H."/>
        </authorList>
    </citation>
    <scope>NUCLEOTIDE SEQUENCE</scope>
    <source>
        <strain evidence="1">CBS 955.72</strain>
    </source>
</reference>
<protein>
    <submittedName>
        <fullName evidence="1">Uncharacterized protein</fullName>
    </submittedName>
</protein>
<evidence type="ECO:0000313" key="2">
    <source>
        <dbReference type="Proteomes" id="UP001275084"/>
    </source>
</evidence>
<evidence type="ECO:0000313" key="1">
    <source>
        <dbReference type="EMBL" id="KAK3363513.1"/>
    </source>
</evidence>
<keyword evidence="2" id="KW-1185">Reference proteome</keyword>
<gene>
    <name evidence="1" type="ORF">B0T25DRAFT_46218</name>
</gene>
<dbReference type="AlphaFoldDB" id="A0AAJ0MKF3"/>
<dbReference type="Proteomes" id="UP001275084">
    <property type="component" value="Unassembled WGS sequence"/>
</dbReference>
<organism evidence="1 2">
    <name type="scientific">Lasiosphaeria hispida</name>
    <dbReference type="NCBI Taxonomy" id="260671"/>
    <lineage>
        <taxon>Eukaryota</taxon>
        <taxon>Fungi</taxon>
        <taxon>Dikarya</taxon>
        <taxon>Ascomycota</taxon>
        <taxon>Pezizomycotina</taxon>
        <taxon>Sordariomycetes</taxon>
        <taxon>Sordariomycetidae</taxon>
        <taxon>Sordariales</taxon>
        <taxon>Lasiosphaeriaceae</taxon>
        <taxon>Lasiosphaeria</taxon>
    </lineage>
</organism>
<name>A0AAJ0MKF3_9PEZI</name>
<dbReference type="EMBL" id="JAUIQD010000001">
    <property type="protein sequence ID" value="KAK3363513.1"/>
    <property type="molecule type" value="Genomic_DNA"/>
</dbReference>
<comment type="caution">
    <text evidence="1">The sequence shown here is derived from an EMBL/GenBank/DDBJ whole genome shotgun (WGS) entry which is preliminary data.</text>
</comment>
<proteinExistence type="predicted"/>